<name>A0A7G6VX35_9SPHN</name>
<reference evidence="8 9" key="1">
    <citation type="submission" date="2020-08" db="EMBL/GenBank/DDBJ databases">
        <authorList>
            <person name="Liu G."/>
            <person name="Sun C."/>
        </authorList>
    </citation>
    <scope>NUCLEOTIDE SEQUENCE [LARGE SCALE GENOMIC DNA]</scope>
    <source>
        <strain evidence="8 9">OT19</strain>
    </source>
</reference>
<comment type="subcellular location">
    <subcellularLocation>
        <location evidence="1">Cell outer membrane</location>
        <topology evidence="1">Lipid-anchor</topology>
    </subcellularLocation>
</comment>
<gene>
    <name evidence="8" type="ORF">H4O24_06770</name>
</gene>
<evidence type="ECO:0000256" key="5">
    <source>
        <dbReference type="ARBA" id="ARBA00023288"/>
    </source>
</evidence>
<keyword evidence="6" id="KW-0732">Signal</keyword>
<dbReference type="InterPro" id="IPR051407">
    <property type="entry name" value="Bact_OM_lipoprot/Surf_antigen"/>
</dbReference>
<accession>A0A7G6VX35</accession>
<evidence type="ECO:0000256" key="3">
    <source>
        <dbReference type="ARBA" id="ARBA00015281"/>
    </source>
</evidence>
<dbReference type="EMBL" id="CP060052">
    <property type="protein sequence ID" value="QNE06300.1"/>
    <property type="molecule type" value="Genomic_DNA"/>
</dbReference>
<dbReference type="Proteomes" id="UP000515297">
    <property type="component" value="Chromosome"/>
</dbReference>
<evidence type="ECO:0000259" key="7">
    <source>
        <dbReference type="Pfam" id="PF05433"/>
    </source>
</evidence>
<evidence type="ECO:0000313" key="8">
    <source>
        <dbReference type="EMBL" id="QNE06300.1"/>
    </source>
</evidence>
<feature type="chain" id="PRO_5028877246" description="17 kDa surface antigen" evidence="6">
    <location>
        <begin position="29"/>
        <end position="156"/>
    </location>
</feature>
<dbReference type="PANTHER" id="PTHR35603:SF2">
    <property type="entry name" value="OUTER MEMBRANE LIPOPROTEIN"/>
    <property type="match status" value="1"/>
</dbReference>
<evidence type="ECO:0000256" key="2">
    <source>
        <dbReference type="ARBA" id="ARBA00008681"/>
    </source>
</evidence>
<proteinExistence type="inferred from homology"/>
<dbReference type="Pfam" id="PF05433">
    <property type="entry name" value="Rick_17kDa_Anti"/>
    <property type="match status" value="1"/>
</dbReference>
<evidence type="ECO:0000256" key="6">
    <source>
        <dbReference type="SAM" id="SignalP"/>
    </source>
</evidence>
<feature type="domain" description="Glycine zipper 2TM" evidence="7">
    <location>
        <begin position="111"/>
        <end position="148"/>
    </location>
</feature>
<evidence type="ECO:0000256" key="1">
    <source>
        <dbReference type="ARBA" id="ARBA00004459"/>
    </source>
</evidence>
<dbReference type="RefSeq" id="WP_185885305.1">
    <property type="nucleotide sequence ID" value="NZ_CP060052.1"/>
</dbReference>
<dbReference type="AlphaFoldDB" id="A0A7G6VX35"/>
<comment type="similarity">
    <text evidence="2">Belongs to the rickettsiale 17 kDa surface antigen family.</text>
</comment>
<evidence type="ECO:0000313" key="9">
    <source>
        <dbReference type="Proteomes" id="UP000515297"/>
    </source>
</evidence>
<feature type="signal peptide" evidence="6">
    <location>
        <begin position="1"/>
        <end position="28"/>
    </location>
</feature>
<protein>
    <recommendedName>
        <fullName evidence="3">17 kDa surface antigen</fullName>
    </recommendedName>
</protein>
<keyword evidence="5" id="KW-0449">Lipoprotein</keyword>
<sequence length="156" mass="17092">MAQFLKLRTLALAAAVPAMALSAPAAQAAAFPMQAASVQTSQIATVADVNANHDRRNKHRDRDRYGRYDRYDRYDSRYDRYDRDERVRGDSRVWRGDDGRYYCKKENGTTGLLIGGAVGGLAGHEILKDKTMGAILGAAGGALLGRAIDKSDARCR</sequence>
<dbReference type="InterPro" id="IPR008816">
    <property type="entry name" value="Gly_zipper_2TM_dom"/>
</dbReference>
<organism evidence="8 9">
    <name type="scientific">Croceicoccus marinus</name>
    <dbReference type="NCBI Taxonomy" id="450378"/>
    <lineage>
        <taxon>Bacteria</taxon>
        <taxon>Pseudomonadati</taxon>
        <taxon>Pseudomonadota</taxon>
        <taxon>Alphaproteobacteria</taxon>
        <taxon>Sphingomonadales</taxon>
        <taxon>Erythrobacteraceae</taxon>
        <taxon>Croceicoccus</taxon>
    </lineage>
</organism>
<keyword evidence="4" id="KW-0472">Membrane</keyword>
<evidence type="ECO:0000256" key="4">
    <source>
        <dbReference type="ARBA" id="ARBA00023136"/>
    </source>
</evidence>
<dbReference type="GO" id="GO:0009279">
    <property type="term" value="C:cell outer membrane"/>
    <property type="evidence" value="ECO:0007669"/>
    <property type="project" value="UniProtKB-SubCell"/>
</dbReference>
<dbReference type="PANTHER" id="PTHR35603">
    <property type="match status" value="1"/>
</dbReference>